<keyword evidence="1" id="KW-1133">Transmembrane helix</keyword>
<keyword evidence="1" id="KW-0812">Transmembrane</keyword>
<reference evidence="2 3" key="1">
    <citation type="submission" date="2019-08" db="EMBL/GenBank/DDBJ databases">
        <title>The genome of the soybean aphid Biotype 1, its phylome, world population structure and adaptation to the North American continent.</title>
        <authorList>
            <person name="Giordano R."/>
            <person name="Donthu R.K."/>
            <person name="Hernandez A.G."/>
            <person name="Wright C.L."/>
            <person name="Zimin A.V."/>
        </authorList>
    </citation>
    <scope>NUCLEOTIDE SEQUENCE [LARGE SCALE GENOMIC DNA]</scope>
    <source>
        <tissue evidence="2">Whole aphids</tissue>
    </source>
</reference>
<evidence type="ECO:0008006" key="4">
    <source>
        <dbReference type="Google" id="ProtNLM"/>
    </source>
</evidence>
<protein>
    <recommendedName>
        <fullName evidence="4">C2H2-type domain-containing protein</fullName>
    </recommendedName>
</protein>
<comment type="caution">
    <text evidence="2">The sequence shown here is derived from an EMBL/GenBank/DDBJ whole genome shotgun (WGS) entry which is preliminary data.</text>
</comment>
<evidence type="ECO:0000256" key="1">
    <source>
        <dbReference type="SAM" id="Phobius"/>
    </source>
</evidence>
<proteinExistence type="predicted"/>
<dbReference type="EMBL" id="VYZN01000013">
    <property type="protein sequence ID" value="KAE9540757.1"/>
    <property type="molecule type" value="Genomic_DNA"/>
</dbReference>
<sequence>MSFVSSLGCYLCIVETHLNTHGGDSQCSFCGSTFYELSNLRCRECKIHGKTDFYDCEEYSVTQFGENKNNAIYYKFAHKITGTSYQISNYTIDNMIYYILYYYYIHITLYNIFILFLNKNLSRFLNVQLVQKYLIISYRVNKRKRNSSFLCIILLVLQISCPSSIYPVVLNVEVLNIFQ</sequence>
<accession>A0A6G0TZA3</accession>
<organism evidence="2 3">
    <name type="scientific">Aphis glycines</name>
    <name type="common">Soybean aphid</name>
    <dbReference type="NCBI Taxonomy" id="307491"/>
    <lineage>
        <taxon>Eukaryota</taxon>
        <taxon>Metazoa</taxon>
        <taxon>Ecdysozoa</taxon>
        <taxon>Arthropoda</taxon>
        <taxon>Hexapoda</taxon>
        <taxon>Insecta</taxon>
        <taxon>Pterygota</taxon>
        <taxon>Neoptera</taxon>
        <taxon>Paraneoptera</taxon>
        <taxon>Hemiptera</taxon>
        <taxon>Sternorrhyncha</taxon>
        <taxon>Aphidomorpha</taxon>
        <taxon>Aphidoidea</taxon>
        <taxon>Aphididae</taxon>
        <taxon>Aphidini</taxon>
        <taxon>Aphis</taxon>
        <taxon>Aphis</taxon>
    </lineage>
</organism>
<feature type="transmembrane region" description="Helical" evidence="1">
    <location>
        <begin position="149"/>
        <end position="169"/>
    </location>
</feature>
<feature type="transmembrane region" description="Helical" evidence="1">
    <location>
        <begin position="95"/>
        <end position="117"/>
    </location>
</feature>
<name>A0A6G0TZA3_APHGL</name>
<evidence type="ECO:0000313" key="2">
    <source>
        <dbReference type="EMBL" id="KAE9540757.1"/>
    </source>
</evidence>
<keyword evidence="1" id="KW-0472">Membrane</keyword>
<keyword evidence="3" id="KW-1185">Reference proteome</keyword>
<evidence type="ECO:0000313" key="3">
    <source>
        <dbReference type="Proteomes" id="UP000475862"/>
    </source>
</evidence>
<dbReference type="Proteomes" id="UP000475862">
    <property type="component" value="Unassembled WGS sequence"/>
</dbReference>
<gene>
    <name evidence="2" type="ORF">AGLY_004002</name>
</gene>
<dbReference type="AlphaFoldDB" id="A0A6G0TZA3"/>